<keyword evidence="3" id="KW-1185">Reference proteome</keyword>
<reference evidence="3" key="1">
    <citation type="submission" date="2021-05" db="EMBL/GenBank/DDBJ databases">
        <title>Direct Submission.</title>
        <authorList>
            <person name="Li K."/>
            <person name="Gao J."/>
        </authorList>
    </citation>
    <scope>NUCLEOTIDE SEQUENCE [LARGE SCALE GENOMIC DNA]</scope>
    <source>
        <strain evidence="3">HDS12</strain>
    </source>
</reference>
<dbReference type="EMBL" id="CP074132">
    <property type="protein sequence ID" value="QUX29262.1"/>
    <property type="molecule type" value="Genomic_DNA"/>
</dbReference>
<sequence length="63" mass="6706">MGEIRFSLRRTAAMRAAEAAVPAGTPPLARTPDAAPEHARSDSRDVVVDAAARFAASSRDRTR</sequence>
<accession>A0ABX8C571</accession>
<evidence type="ECO:0000313" key="2">
    <source>
        <dbReference type="EMBL" id="QUX29262.1"/>
    </source>
</evidence>
<gene>
    <name evidence="2" type="ORF">KGD83_01275</name>
</gene>
<feature type="region of interest" description="Disordered" evidence="1">
    <location>
        <begin position="17"/>
        <end position="46"/>
    </location>
</feature>
<organism evidence="2 3">
    <name type="scientific">Nocardiopsis akebiae</name>
    <dbReference type="NCBI Taxonomy" id="2831968"/>
    <lineage>
        <taxon>Bacteria</taxon>
        <taxon>Bacillati</taxon>
        <taxon>Actinomycetota</taxon>
        <taxon>Actinomycetes</taxon>
        <taxon>Streptosporangiales</taxon>
        <taxon>Nocardiopsidaceae</taxon>
        <taxon>Nocardiopsis</taxon>
    </lineage>
</organism>
<proteinExistence type="predicted"/>
<protein>
    <submittedName>
        <fullName evidence="2">Uncharacterized protein</fullName>
    </submittedName>
</protein>
<dbReference type="RefSeq" id="WP_212642136.1">
    <property type="nucleotide sequence ID" value="NZ_CP074132.1"/>
</dbReference>
<dbReference type="Proteomes" id="UP000678016">
    <property type="component" value="Chromosome"/>
</dbReference>
<evidence type="ECO:0000313" key="3">
    <source>
        <dbReference type="Proteomes" id="UP000678016"/>
    </source>
</evidence>
<name>A0ABX8C571_9ACTN</name>
<feature type="compositionally biased region" description="Basic and acidic residues" evidence="1">
    <location>
        <begin position="35"/>
        <end position="46"/>
    </location>
</feature>
<evidence type="ECO:0000256" key="1">
    <source>
        <dbReference type="SAM" id="MobiDB-lite"/>
    </source>
</evidence>